<feature type="transmembrane region" description="Helical" evidence="1">
    <location>
        <begin position="60"/>
        <end position="80"/>
    </location>
</feature>
<keyword evidence="1" id="KW-0472">Membrane</keyword>
<dbReference type="Proteomes" id="UP000447355">
    <property type="component" value="Unassembled WGS sequence"/>
</dbReference>
<sequence length="106" mass="12086">MKPWLAILFAIGLILFCMVATAFSGYNIVAFMIIVTSLWAAIDSSKMELQKYRSGISYKPAILFFAIAFLWILGFPWYLIVRYRIRNGTATLKNDFPCMVSKVSND</sequence>
<reference evidence="2" key="1">
    <citation type="submission" date="2019-12" db="EMBL/GenBank/DDBJ databases">
        <title>Novel species isolated from a subtropical stream in China.</title>
        <authorList>
            <person name="Lu H."/>
        </authorList>
    </citation>
    <scope>NUCLEOTIDE SEQUENCE [LARGE SCALE GENOMIC DNA]</scope>
    <source>
        <strain evidence="2">FT81W</strain>
    </source>
</reference>
<protein>
    <submittedName>
        <fullName evidence="2">Uncharacterized protein</fullName>
    </submittedName>
</protein>
<evidence type="ECO:0000313" key="2">
    <source>
        <dbReference type="EMBL" id="MYM98191.1"/>
    </source>
</evidence>
<keyword evidence="1" id="KW-0812">Transmembrane</keyword>
<gene>
    <name evidence="2" type="ORF">GTP90_30525</name>
</gene>
<organism evidence="2 3">
    <name type="scientific">Duganella vulcania</name>
    <dbReference type="NCBI Taxonomy" id="2692166"/>
    <lineage>
        <taxon>Bacteria</taxon>
        <taxon>Pseudomonadati</taxon>
        <taxon>Pseudomonadota</taxon>
        <taxon>Betaproteobacteria</taxon>
        <taxon>Burkholderiales</taxon>
        <taxon>Oxalobacteraceae</taxon>
        <taxon>Telluria group</taxon>
        <taxon>Duganella</taxon>
    </lineage>
</organism>
<evidence type="ECO:0000313" key="3">
    <source>
        <dbReference type="Proteomes" id="UP000447355"/>
    </source>
</evidence>
<feature type="transmembrane region" description="Helical" evidence="1">
    <location>
        <begin position="7"/>
        <end position="40"/>
    </location>
</feature>
<dbReference type="EMBL" id="WWCX01000105">
    <property type="protein sequence ID" value="MYM98191.1"/>
    <property type="molecule type" value="Genomic_DNA"/>
</dbReference>
<proteinExistence type="predicted"/>
<evidence type="ECO:0000256" key="1">
    <source>
        <dbReference type="SAM" id="Phobius"/>
    </source>
</evidence>
<dbReference type="AlphaFoldDB" id="A0A845GVY5"/>
<accession>A0A845GVY5</accession>
<keyword evidence="1" id="KW-1133">Transmembrane helix</keyword>
<name>A0A845GVY5_9BURK</name>
<dbReference type="RefSeq" id="WP_161087043.1">
    <property type="nucleotide sequence ID" value="NZ_WWCX01000105.1"/>
</dbReference>
<comment type="caution">
    <text evidence="2">The sequence shown here is derived from an EMBL/GenBank/DDBJ whole genome shotgun (WGS) entry which is preliminary data.</text>
</comment>